<dbReference type="GO" id="GO:0006281">
    <property type="term" value="P:DNA repair"/>
    <property type="evidence" value="ECO:0007669"/>
    <property type="project" value="TreeGrafter"/>
</dbReference>
<protein>
    <submittedName>
        <fullName evidence="1">Uncharacterized protein</fullName>
    </submittedName>
</protein>
<accession>A0A7S0CLV7</accession>
<dbReference type="GO" id="GO:0000076">
    <property type="term" value="P:DNA replication checkpoint signaling"/>
    <property type="evidence" value="ECO:0007669"/>
    <property type="project" value="TreeGrafter"/>
</dbReference>
<sequence>MKIVHRIGVADIPDSVTPIAPTINCSLIVSSARVLNKLFINPMKRTPEVAFVVNDSTKVTTVSSFDHTSVASSIGGGPSLSQQQQNNNPGLSIWSNVSLKTETSMACDEFDHYAWRDDRCCNGTNDDANGSNFDGDDVPPNVNEEVCLVFAIKDVKAFLQFCSQASSSMDEEMPVNVYFEWGGRPTIFECEGESFISRLIMATLDHRLLQQHDTTTNNTNSANIGSANG</sequence>
<gene>
    <name evidence="1" type="ORF">PINE0816_LOCUS23920</name>
</gene>
<dbReference type="Pfam" id="PF04139">
    <property type="entry name" value="Rad9"/>
    <property type="match status" value="1"/>
</dbReference>
<dbReference type="AlphaFoldDB" id="A0A7S0CLV7"/>
<dbReference type="Gene3D" id="3.70.10.10">
    <property type="match status" value="1"/>
</dbReference>
<dbReference type="EMBL" id="HBEL01052288">
    <property type="protein sequence ID" value="CAD8427754.1"/>
    <property type="molecule type" value="Transcribed_RNA"/>
</dbReference>
<dbReference type="GO" id="GO:0071479">
    <property type="term" value="P:cellular response to ionizing radiation"/>
    <property type="evidence" value="ECO:0007669"/>
    <property type="project" value="TreeGrafter"/>
</dbReference>
<dbReference type="PANTHER" id="PTHR15237:SF0">
    <property type="entry name" value="CELL CYCLE CHECKPOINT CONTROL PROTEIN"/>
    <property type="match status" value="1"/>
</dbReference>
<evidence type="ECO:0000313" key="1">
    <source>
        <dbReference type="EMBL" id="CAD8427754.1"/>
    </source>
</evidence>
<proteinExistence type="predicted"/>
<dbReference type="PANTHER" id="PTHR15237">
    <property type="entry name" value="DNA REPAIR PROTEIN RAD9"/>
    <property type="match status" value="1"/>
</dbReference>
<reference evidence="1" key="1">
    <citation type="submission" date="2021-01" db="EMBL/GenBank/DDBJ databases">
        <authorList>
            <person name="Corre E."/>
            <person name="Pelletier E."/>
            <person name="Niang G."/>
            <person name="Scheremetjew M."/>
            <person name="Finn R."/>
            <person name="Kale V."/>
            <person name="Holt S."/>
            <person name="Cochrane G."/>
            <person name="Meng A."/>
            <person name="Brown T."/>
            <person name="Cohen L."/>
        </authorList>
    </citation>
    <scope>NUCLEOTIDE SEQUENCE</scope>
    <source>
        <strain evidence="1">CCAP1064/1</strain>
    </source>
</reference>
<dbReference type="GO" id="GO:0031573">
    <property type="term" value="P:mitotic intra-S DNA damage checkpoint signaling"/>
    <property type="evidence" value="ECO:0007669"/>
    <property type="project" value="TreeGrafter"/>
</dbReference>
<dbReference type="InterPro" id="IPR007268">
    <property type="entry name" value="Rad9/Ddc1"/>
</dbReference>
<dbReference type="GO" id="GO:0030896">
    <property type="term" value="C:checkpoint clamp complex"/>
    <property type="evidence" value="ECO:0007669"/>
    <property type="project" value="InterPro"/>
</dbReference>
<name>A0A7S0CLV7_9STRA</name>
<organism evidence="1">
    <name type="scientific">Proboscia inermis</name>
    <dbReference type="NCBI Taxonomy" id="420281"/>
    <lineage>
        <taxon>Eukaryota</taxon>
        <taxon>Sar</taxon>
        <taxon>Stramenopiles</taxon>
        <taxon>Ochrophyta</taxon>
        <taxon>Bacillariophyta</taxon>
        <taxon>Coscinodiscophyceae</taxon>
        <taxon>Rhizosoleniophycidae</taxon>
        <taxon>Rhizosoleniales</taxon>
        <taxon>Rhizosoleniaceae</taxon>
        <taxon>Proboscia</taxon>
    </lineage>
</organism>